<evidence type="ECO:0000313" key="1">
    <source>
        <dbReference type="EMBL" id="KAF9144670.1"/>
    </source>
</evidence>
<dbReference type="Proteomes" id="UP000748756">
    <property type="component" value="Unassembled WGS sequence"/>
</dbReference>
<dbReference type="AlphaFoldDB" id="A0A9P5V7W0"/>
<dbReference type="EMBL" id="JAAAUQ010000997">
    <property type="protein sequence ID" value="KAF9144670.1"/>
    <property type="molecule type" value="Genomic_DNA"/>
</dbReference>
<accession>A0A9P5V7W0</accession>
<gene>
    <name evidence="1" type="ORF">BG015_012126</name>
</gene>
<name>A0A9P5V7W0_9FUNG</name>
<protein>
    <submittedName>
        <fullName evidence="1">Uncharacterized protein</fullName>
    </submittedName>
</protein>
<sequence length="195" mass="22069">MWVTYSALESLFVHLEEGLKAVRVRIESKSYLFPVTIFRRLEILELNSVMFDKDPNDLYGRFGDALEDHEEMCESRHLLKVLFVSGTLHRPDRVLVDLLALSSTLSNIESLTVGGVDVPNYIGKTGPAPERLSSAAQAQDAFKDCSSWGLLSRLVALDISLVDLVDERVHHAFRLSYNNLYGTAERHEVKYRSEV</sequence>
<dbReference type="OrthoDB" id="2414739at2759"/>
<evidence type="ECO:0000313" key="2">
    <source>
        <dbReference type="Proteomes" id="UP000748756"/>
    </source>
</evidence>
<reference evidence="1" key="1">
    <citation type="journal article" date="2020" name="Fungal Divers.">
        <title>Resolving the Mortierellaceae phylogeny through synthesis of multi-gene phylogenetics and phylogenomics.</title>
        <authorList>
            <person name="Vandepol N."/>
            <person name="Liber J."/>
            <person name="Desiro A."/>
            <person name="Na H."/>
            <person name="Kennedy M."/>
            <person name="Barry K."/>
            <person name="Grigoriev I.V."/>
            <person name="Miller A.N."/>
            <person name="O'Donnell K."/>
            <person name="Stajich J.E."/>
            <person name="Bonito G."/>
        </authorList>
    </citation>
    <scope>NUCLEOTIDE SEQUENCE</scope>
    <source>
        <strain evidence="1">NRRL 6426</strain>
    </source>
</reference>
<keyword evidence="2" id="KW-1185">Reference proteome</keyword>
<comment type="caution">
    <text evidence="1">The sequence shown here is derived from an EMBL/GenBank/DDBJ whole genome shotgun (WGS) entry which is preliminary data.</text>
</comment>
<proteinExistence type="predicted"/>
<organism evidence="1 2">
    <name type="scientific">Linnemannia schmuckeri</name>
    <dbReference type="NCBI Taxonomy" id="64567"/>
    <lineage>
        <taxon>Eukaryota</taxon>
        <taxon>Fungi</taxon>
        <taxon>Fungi incertae sedis</taxon>
        <taxon>Mucoromycota</taxon>
        <taxon>Mortierellomycotina</taxon>
        <taxon>Mortierellomycetes</taxon>
        <taxon>Mortierellales</taxon>
        <taxon>Mortierellaceae</taxon>
        <taxon>Linnemannia</taxon>
    </lineage>
</organism>